<dbReference type="PROSITE" id="PS01129">
    <property type="entry name" value="PSI_RLU"/>
    <property type="match status" value="1"/>
</dbReference>
<evidence type="ECO:0000313" key="4">
    <source>
        <dbReference type="EMBL" id="TPE59017.1"/>
    </source>
</evidence>
<dbReference type="InterPro" id="IPR006224">
    <property type="entry name" value="PsdUridine_synth_RluA-like_CS"/>
</dbReference>
<gene>
    <name evidence="4" type="ORF">FJQ54_14540</name>
</gene>
<evidence type="ECO:0000256" key="1">
    <source>
        <dbReference type="ARBA" id="ARBA00010876"/>
    </source>
</evidence>
<dbReference type="CDD" id="cd02869">
    <property type="entry name" value="PseudoU_synth_RluA_like"/>
    <property type="match status" value="1"/>
</dbReference>
<keyword evidence="2" id="KW-0413">Isomerase</keyword>
<dbReference type="InterPro" id="IPR006145">
    <property type="entry name" value="PsdUridine_synth_RsuA/RluA"/>
</dbReference>
<dbReference type="SUPFAM" id="SSF55120">
    <property type="entry name" value="Pseudouridine synthase"/>
    <property type="match status" value="1"/>
</dbReference>
<dbReference type="InterPro" id="IPR020103">
    <property type="entry name" value="PsdUridine_synth_cat_dom_sf"/>
</dbReference>
<dbReference type="OrthoDB" id="9807829at2"/>
<dbReference type="EMBL" id="VFSU01000032">
    <property type="protein sequence ID" value="TPE59017.1"/>
    <property type="molecule type" value="Genomic_DNA"/>
</dbReference>
<evidence type="ECO:0000259" key="3">
    <source>
        <dbReference type="Pfam" id="PF00849"/>
    </source>
</evidence>
<accession>A0A501XFA8</accession>
<dbReference type="Gene3D" id="3.30.2350.10">
    <property type="entry name" value="Pseudouridine synthase"/>
    <property type="match status" value="1"/>
</dbReference>
<dbReference type="Proteomes" id="UP000319897">
    <property type="component" value="Unassembled WGS sequence"/>
</dbReference>
<dbReference type="PANTHER" id="PTHR21600">
    <property type="entry name" value="MITOCHONDRIAL RNA PSEUDOURIDINE SYNTHASE"/>
    <property type="match status" value="1"/>
</dbReference>
<evidence type="ECO:0000313" key="5">
    <source>
        <dbReference type="Proteomes" id="UP000319897"/>
    </source>
</evidence>
<dbReference type="AlphaFoldDB" id="A0A501XFA8"/>
<comment type="similarity">
    <text evidence="1">Belongs to the pseudouridine synthase RluA family.</text>
</comment>
<reference evidence="4 5" key="1">
    <citation type="submission" date="2019-06" db="EMBL/GenBank/DDBJ databases">
        <authorList>
            <person name="Lee I."/>
            <person name="Jang G.I."/>
            <person name="Hwang C.Y."/>
        </authorList>
    </citation>
    <scope>NUCLEOTIDE SEQUENCE [LARGE SCALE GENOMIC DNA]</scope>
    <source>
        <strain evidence="4 5">PAMC 28131</strain>
    </source>
</reference>
<protein>
    <submittedName>
        <fullName evidence="4">RluA family pseudouridine synthase</fullName>
    </submittedName>
</protein>
<dbReference type="PANTHER" id="PTHR21600:SF44">
    <property type="entry name" value="RIBOSOMAL LARGE SUBUNIT PSEUDOURIDINE SYNTHASE D"/>
    <property type="match status" value="1"/>
</dbReference>
<dbReference type="InterPro" id="IPR050188">
    <property type="entry name" value="RluA_PseudoU_synthase"/>
</dbReference>
<proteinExistence type="inferred from homology"/>
<evidence type="ECO:0000256" key="2">
    <source>
        <dbReference type="ARBA" id="ARBA00023235"/>
    </source>
</evidence>
<organism evidence="4 5">
    <name type="scientific">Sandaracinobacter neustonicus</name>
    <dbReference type="NCBI Taxonomy" id="1715348"/>
    <lineage>
        <taxon>Bacteria</taxon>
        <taxon>Pseudomonadati</taxon>
        <taxon>Pseudomonadota</taxon>
        <taxon>Alphaproteobacteria</taxon>
        <taxon>Sphingomonadales</taxon>
        <taxon>Sphingosinicellaceae</taxon>
        <taxon>Sandaracinobacter</taxon>
    </lineage>
</organism>
<dbReference type="GO" id="GO:0009982">
    <property type="term" value="F:pseudouridine synthase activity"/>
    <property type="evidence" value="ECO:0007669"/>
    <property type="project" value="InterPro"/>
</dbReference>
<name>A0A501XFA8_9SPHN</name>
<dbReference type="GO" id="GO:0003723">
    <property type="term" value="F:RNA binding"/>
    <property type="evidence" value="ECO:0007669"/>
    <property type="project" value="InterPro"/>
</dbReference>
<comment type="caution">
    <text evidence="4">The sequence shown here is derived from an EMBL/GenBank/DDBJ whole genome shotgun (WGS) entry which is preliminary data.</text>
</comment>
<dbReference type="GO" id="GO:0000455">
    <property type="term" value="P:enzyme-directed rRNA pseudouridine synthesis"/>
    <property type="evidence" value="ECO:0007669"/>
    <property type="project" value="TreeGrafter"/>
</dbReference>
<dbReference type="RefSeq" id="WP_140929152.1">
    <property type="nucleotide sequence ID" value="NZ_VFSU01000032.1"/>
</dbReference>
<keyword evidence="5" id="KW-1185">Reference proteome</keyword>
<dbReference type="Pfam" id="PF00849">
    <property type="entry name" value="PseudoU_synth_2"/>
    <property type="match status" value="1"/>
</dbReference>
<dbReference type="GO" id="GO:0140098">
    <property type="term" value="F:catalytic activity, acting on RNA"/>
    <property type="evidence" value="ECO:0007669"/>
    <property type="project" value="UniProtKB-ARBA"/>
</dbReference>
<feature type="domain" description="Pseudouridine synthase RsuA/RluA-like" evidence="3">
    <location>
        <begin position="22"/>
        <end position="168"/>
    </location>
</feature>
<sequence>MATSPPLPAHSLPVQLASGKTWLVIDKPAGLAVHPGPRTPESLEDLLPGLAQHGVVPQPVHRLDRDTSGCLLLARRASALRTLSRAFADGMVEKTYLAIVEGEVPGDAGRIDQPLLKHSDRKTGWRMLADAAGQSARTDWRVLTRLGGLALLEFRPKTGRTHQIRVHATLLGPGTVIVGDPVYGRGGDDGLMLHASAIAFAEPQTGERIEVHAPNPRRFTQLGFG</sequence>